<gene>
    <name evidence="1" type="ORF">RPERSI_LOCUS36566</name>
</gene>
<dbReference type="EMBL" id="CAJVQC010176271">
    <property type="protein sequence ID" value="CAG8851444.1"/>
    <property type="molecule type" value="Genomic_DNA"/>
</dbReference>
<accession>A0ACA9SXJ7</accession>
<sequence length="48" mass="5775">LTKTILKTKLETQKKNAEPHHNSAREIRKTTPQDCRRRYESERIYTCT</sequence>
<evidence type="ECO:0000313" key="2">
    <source>
        <dbReference type="Proteomes" id="UP000789920"/>
    </source>
</evidence>
<keyword evidence="2" id="KW-1185">Reference proteome</keyword>
<organism evidence="1 2">
    <name type="scientific">Racocetra persica</name>
    <dbReference type="NCBI Taxonomy" id="160502"/>
    <lineage>
        <taxon>Eukaryota</taxon>
        <taxon>Fungi</taxon>
        <taxon>Fungi incertae sedis</taxon>
        <taxon>Mucoromycota</taxon>
        <taxon>Glomeromycotina</taxon>
        <taxon>Glomeromycetes</taxon>
        <taxon>Diversisporales</taxon>
        <taxon>Gigasporaceae</taxon>
        <taxon>Racocetra</taxon>
    </lineage>
</organism>
<feature type="non-terminal residue" evidence="1">
    <location>
        <position position="1"/>
    </location>
</feature>
<evidence type="ECO:0000313" key="1">
    <source>
        <dbReference type="EMBL" id="CAG8851444.1"/>
    </source>
</evidence>
<protein>
    <submittedName>
        <fullName evidence="1">2973_t:CDS:1</fullName>
    </submittedName>
</protein>
<name>A0ACA9SXJ7_9GLOM</name>
<reference evidence="1" key="1">
    <citation type="submission" date="2021-06" db="EMBL/GenBank/DDBJ databases">
        <authorList>
            <person name="Kallberg Y."/>
            <person name="Tangrot J."/>
            <person name="Rosling A."/>
        </authorList>
    </citation>
    <scope>NUCLEOTIDE SEQUENCE</scope>
    <source>
        <strain evidence="1">MA461A</strain>
    </source>
</reference>
<comment type="caution">
    <text evidence="1">The sequence shown here is derived from an EMBL/GenBank/DDBJ whole genome shotgun (WGS) entry which is preliminary data.</text>
</comment>
<proteinExistence type="predicted"/>
<dbReference type="Proteomes" id="UP000789920">
    <property type="component" value="Unassembled WGS sequence"/>
</dbReference>